<reference evidence="1 2" key="1">
    <citation type="submission" date="2013-04" db="EMBL/GenBank/DDBJ databases">
        <title>The Genome Sequence of Parabacteroides goldsteinii dnLKV18.</title>
        <authorList>
            <consortium name="The Broad Institute Genomics Platform"/>
            <consortium name="The Broad Institute Genome Sequencing Center for Infectious Disease"/>
            <person name="Earl A."/>
            <person name="Xavier R."/>
            <person name="Kuhn K."/>
            <person name="Stappenbeck T."/>
            <person name="Walker B."/>
            <person name="Young S."/>
            <person name="Zeng Q."/>
            <person name="Gargeya S."/>
            <person name="Fitzgerald M."/>
            <person name="Haas B."/>
            <person name="Abouelleil A."/>
            <person name="Allen A.W."/>
            <person name="Alvarado L."/>
            <person name="Arachchi H.M."/>
            <person name="Berlin A.M."/>
            <person name="Chapman S.B."/>
            <person name="Gainer-Dewar J."/>
            <person name="Goldberg J."/>
            <person name="Griggs A."/>
            <person name="Gujja S."/>
            <person name="Hansen M."/>
            <person name="Howarth C."/>
            <person name="Imamovic A."/>
            <person name="Ireland A."/>
            <person name="Larimer J."/>
            <person name="McCowan C."/>
            <person name="Murphy C."/>
            <person name="Pearson M."/>
            <person name="Poon T.W."/>
            <person name="Priest M."/>
            <person name="Roberts A."/>
            <person name="Saif S."/>
            <person name="Shea T."/>
            <person name="Sisk P."/>
            <person name="Sykes S."/>
            <person name="Wortman J."/>
            <person name="Nusbaum C."/>
            <person name="Birren B."/>
        </authorList>
    </citation>
    <scope>NUCLEOTIDE SEQUENCE [LARGE SCALE GENOMIC DNA]</scope>
    <source>
        <strain evidence="2">dnLKV18</strain>
    </source>
</reference>
<keyword evidence="2" id="KW-1185">Reference proteome</keyword>
<dbReference type="AlphaFoldDB" id="S0GMP6"/>
<sequence length="57" mass="6637">MCLSFMQSSEFDKSMYRFLIVWCDNNYFKGLTDVLCGDKTSFILVLSPYSCVLLFLC</sequence>
<dbReference type="Proteomes" id="UP000014140">
    <property type="component" value="Unassembled WGS sequence"/>
</dbReference>
<organism evidence="1 2">
    <name type="scientific">Parabacteroides goldsteinii dnLKV18</name>
    <dbReference type="NCBI Taxonomy" id="1235789"/>
    <lineage>
        <taxon>Bacteria</taxon>
        <taxon>Pseudomonadati</taxon>
        <taxon>Bacteroidota</taxon>
        <taxon>Bacteroidia</taxon>
        <taxon>Bacteroidales</taxon>
        <taxon>Tannerellaceae</taxon>
        <taxon>Parabacteroides</taxon>
    </lineage>
</organism>
<proteinExistence type="predicted"/>
<evidence type="ECO:0000313" key="2">
    <source>
        <dbReference type="Proteomes" id="UP000014140"/>
    </source>
</evidence>
<name>S0GMP6_9BACT</name>
<comment type="caution">
    <text evidence="1">The sequence shown here is derived from an EMBL/GenBank/DDBJ whole genome shotgun (WGS) entry which is preliminary data.</text>
</comment>
<gene>
    <name evidence="1" type="ORF">C803_00632</name>
</gene>
<accession>S0GMP6</accession>
<protein>
    <submittedName>
        <fullName evidence="1">Uncharacterized protein</fullName>
    </submittedName>
</protein>
<dbReference type="PATRIC" id="fig|1235789.3.peg.629"/>
<dbReference type="EMBL" id="ASSQ01000001">
    <property type="protein sequence ID" value="EOS19951.1"/>
    <property type="molecule type" value="Genomic_DNA"/>
</dbReference>
<evidence type="ECO:0000313" key="1">
    <source>
        <dbReference type="EMBL" id="EOS19951.1"/>
    </source>
</evidence>
<dbReference type="HOGENOM" id="CLU_2992512_0_0_10"/>